<protein>
    <submittedName>
        <fullName evidence="2">Uncharacterized protein</fullName>
    </submittedName>
</protein>
<evidence type="ECO:0000256" key="1">
    <source>
        <dbReference type="SAM" id="Phobius"/>
    </source>
</evidence>
<feature type="transmembrane region" description="Helical" evidence="1">
    <location>
        <begin position="169"/>
        <end position="185"/>
    </location>
</feature>
<dbReference type="RefSeq" id="WP_127764123.1">
    <property type="nucleotide sequence ID" value="NZ_SADE01000001.1"/>
</dbReference>
<feature type="transmembrane region" description="Helical" evidence="1">
    <location>
        <begin position="108"/>
        <end position="126"/>
    </location>
</feature>
<reference evidence="3" key="1">
    <citation type="submission" date="2019-01" db="EMBL/GenBank/DDBJ databases">
        <title>Gri0909 isolated from a small marine red alga.</title>
        <authorList>
            <person name="Kim J."/>
            <person name="Jeong S.E."/>
            <person name="Jeon C.O."/>
        </authorList>
    </citation>
    <scope>NUCLEOTIDE SEQUENCE [LARGE SCALE GENOMIC DNA]</scope>
    <source>
        <strain evidence="3">Gri0909</strain>
    </source>
</reference>
<feature type="transmembrane region" description="Helical" evidence="1">
    <location>
        <begin position="248"/>
        <end position="265"/>
    </location>
</feature>
<name>A0A437QW48_9PROT</name>
<dbReference type="OrthoDB" id="7067875at2"/>
<dbReference type="Proteomes" id="UP000287447">
    <property type="component" value="Unassembled WGS sequence"/>
</dbReference>
<feature type="transmembrane region" description="Helical" evidence="1">
    <location>
        <begin position="83"/>
        <end position="99"/>
    </location>
</feature>
<keyword evidence="1" id="KW-0472">Membrane</keyword>
<dbReference type="EMBL" id="SADE01000001">
    <property type="protein sequence ID" value="RVU38751.1"/>
    <property type="molecule type" value="Genomic_DNA"/>
</dbReference>
<keyword evidence="1" id="KW-1133">Transmembrane helix</keyword>
<feature type="transmembrane region" description="Helical" evidence="1">
    <location>
        <begin position="45"/>
        <end position="63"/>
    </location>
</feature>
<dbReference type="AlphaFoldDB" id="A0A437QW48"/>
<organism evidence="2 3">
    <name type="scientific">Hwanghaeella grinnelliae</name>
    <dbReference type="NCBI Taxonomy" id="2500179"/>
    <lineage>
        <taxon>Bacteria</taxon>
        <taxon>Pseudomonadati</taxon>
        <taxon>Pseudomonadota</taxon>
        <taxon>Alphaproteobacteria</taxon>
        <taxon>Rhodospirillales</taxon>
        <taxon>Rhodospirillaceae</taxon>
        <taxon>Hwanghaeella</taxon>
    </lineage>
</organism>
<evidence type="ECO:0000313" key="2">
    <source>
        <dbReference type="EMBL" id="RVU38751.1"/>
    </source>
</evidence>
<gene>
    <name evidence="2" type="ORF">EOI86_05630</name>
</gene>
<proteinExistence type="predicted"/>
<keyword evidence="3" id="KW-1185">Reference proteome</keyword>
<accession>A0A437QW48</accession>
<comment type="caution">
    <text evidence="2">The sequence shown here is derived from an EMBL/GenBank/DDBJ whole genome shotgun (WGS) entry which is preliminary data.</text>
</comment>
<sequence length="269" mass="30982">MTDLGIPFYKSTGYTGMLFVKLFDPLRGQYQGTVFAESDTPVPPVVWFGLPVTLLLASVVFLLIDRDLFVWWAGSETGPGENITASVFVLAAVLAFVLARQKRLIPVAWLRGSFYSLFAVAMFVAGEEWSWGQHFFGWHTPEWLSDINKQGETNLHNVAENTLDQKPRAVATFIILIFGFFLPLFRSGLKFLDKYPFVDWLMPTRALVPTSLIVFLPRLAERIQLWFDISVTGPYVMTTRDYQELQELYISLFVFIYLLNLLLRIRRYR</sequence>
<keyword evidence="1" id="KW-0812">Transmembrane</keyword>
<evidence type="ECO:0000313" key="3">
    <source>
        <dbReference type="Proteomes" id="UP000287447"/>
    </source>
</evidence>